<protein>
    <submittedName>
        <fullName evidence="2">Uncharacterized protein</fullName>
    </submittedName>
</protein>
<keyword evidence="3" id="KW-1185">Reference proteome</keyword>
<dbReference type="AlphaFoldDB" id="A0A124HCM5"/>
<gene>
    <name evidence="2" type="ORF">AQI88_18805</name>
</gene>
<reference evidence="2 3" key="1">
    <citation type="submission" date="2015-10" db="EMBL/GenBank/DDBJ databases">
        <title>Draft genome sequence of Streptomyces cellostaticus DSM 40189, type strain for the species Streptomyces cellostaticus.</title>
        <authorList>
            <person name="Ruckert C."/>
            <person name="Winkler A."/>
            <person name="Kalinowski J."/>
            <person name="Kampfer P."/>
            <person name="Glaeser S."/>
        </authorList>
    </citation>
    <scope>NUCLEOTIDE SEQUENCE [LARGE SCALE GENOMIC DNA]</scope>
    <source>
        <strain evidence="2 3">DSM 40189</strain>
    </source>
</reference>
<dbReference type="EMBL" id="LMWL01000034">
    <property type="protein sequence ID" value="KUM94896.1"/>
    <property type="molecule type" value="Genomic_DNA"/>
</dbReference>
<keyword evidence="1" id="KW-0812">Transmembrane</keyword>
<evidence type="ECO:0000313" key="3">
    <source>
        <dbReference type="Proteomes" id="UP000054241"/>
    </source>
</evidence>
<feature type="transmembrane region" description="Helical" evidence="1">
    <location>
        <begin position="54"/>
        <end position="74"/>
    </location>
</feature>
<evidence type="ECO:0000313" key="2">
    <source>
        <dbReference type="EMBL" id="KUM94896.1"/>
    </source>
</evidence>
<dbReference type="Proteomes" id="UP000054241">
    <property type="component" value="Unassembled WGS sequence"/>
</dbReference>
<keyword evidence="1" id="KW-1133">Transmembrane helix</keyword>
<keyword evidence="1" id="KW-0472">Membrane</keyword>
<accession>A0A124HCM5</accession>
<dbReference type="OrthoDB" id="4246638at2"/>
<name>A0A124HCM5_9ACTN</name>
<sequence>MPFPALGGAPLPDHHLFRTLARATDSGKEPVIAMAVVLACVINGDTMTGVLRQATWLVVAVIVLIAVQMIATYLPRPRVKPVVDV</sequence>
<organism evidence="2 3">
    <name type="scientific">Streptomyces cellostaticus</name>
    <dbReference type="NCBI Taxonomy" id="67285"/>
    <lineage>
        <taxon>Bacteria</taxon>
        <taxon>Bacillati</taxon>
        <taxon>Actinomycetota</taxon>
        <taxon>Actinomycetes</taxon>
        <taxon>Kitasatosporales</taxon>
        <taxon>Streptomycetaceae</taxon>
        <taxon>Streptomyces</taxon>
    </lineage>
</organism>
<evidence type="ECO:0000256" key="1">
    <source>
        <dbReference type="SAM" id="Phobius"/>
    </source>
</evidence>
<proteinExistence type="predicted"/>
<comment type="caution">
    <text evidence="2">The sequence shown here is derived from an EMBL/GenBank/DDBJ whole genome shotgun (WGS) entry which is preliminary data.</text>
</comment>